<feature type="region of interest" description="Disordered" evidence="3">
    <location>
        <begin position="1"/>
        <end position="117"/>
    </location>
</feature>
<name>A0AAE9EEX7_CAEBR</name>
<evidence type="ECO:0000259" key="5">
    <source>
        <dbReference type="Pfam" id="PF10312"/>
    </source>
</evidence>
<evidence type="ECO:0000256" key="2">
    <source>
        <dbReference type="ARBA" id="ARBA00034534"/>
    </source>
</evidence>
<reference evidence="6 7" key="1">
    <citation type="submission" date="2022-04" db="EMBL/GenBank/DDBJ databases">
        <title>Chromosome-level reference genomes for two strains of Caenorhabditis briggsae: an improved platform for comparative genomics.</title>
        <authorList>
            <person name="Stevens L."/>
            <person name="Andersen E."/>
        </authorList>
    </citation>
    <scope>NUCLEOTIDE SEQUENCE [LARGE SCALE GENOMIC DNA]</scope>
    <source>
        <strain evidence="6">VX34</strain>
        <tissue evidence="6">Whole-organism</tissue>
    </source>
</reference>
<feature type="region of interest" description="Disordered" evidence="3">
    <location>
        <begin position="399"/>
        <end position="440"/>
    </location>
</feature>
<feature type="domain" description="Splicing factor cactin central" evidence="5">
    <location>
        <begin position="203"/>
        <end position="385"/>
    </location>
</feature>
<evidence type="ECO:0000313" key="6">
    <source>
        <dbReference type="EMBL" id="UMM19460.1"/>
    </source>
</evidence>
<evidence type="ECO:0000259" key="4">
    <source>
        <dbReference type="Pfam" id="PF09732"/>
    </source>
</evidence>
<dbReference type="PANTHER" id="PTHR21737:SF4">
    <property type="entry name" value="SPLICING FACTOR CACTIN"/>
    <property type="match status" value="1"/>
</dbReference>
<dbReference type="InterPro" id="IPR019134">
    <property type="entry name" value="Cactin_C"/>
</dbReference>
<feature type="compositionally biased region" description="Basic and acidic residues" evidence="3">
    <location>
        <begin position="107"/>
        <end position="117"/>
    </location>
</feature>
<feature type="compositionally biased region" description="Basic and acidic residues" evidence="3">
    <location>
        <begin position="63"/>
        <end position="76"/>
    </location>
</feature>
<protein>
    <recommendedName>
        <fullName evidence="2">Splicing factor Cactin</fullName>
    </recommendedName>
</protein>
<feature type="compositionally biased region" description="Basic residues" evidence="3">
    <location>
        <begin position="1"/>
        <end position="19"/>
    </location>
</feature>
<dbReference type="Proteomes" id="UP000829354">
    <property type="component" value="Chromosome II"/>
</dbReference>
<evidence type="ECO:0000256" key="1">
    <source>
        <dbReference type="ARBA" id="ARBA00006895"/>
    </source>
</evidence>
<feature type="domain" description="Splicing factor Cactin C-terminal" evidence="4">
    <location>
        <begin position="567"/>
        <end position="690"/>
    </location>
</feature>
<gene>
    <name evidence="6" type="ORF">L5515_015050</name>
</gene>
<feature type="region of interest" description="Disordered" evidence="3">
    <location>
        <begin position="516"/>
        <end position="536"/>
    </location>
</feature>
<sequence>MGREHKKHKKDRKRHRSRSRSSTTDSDDERRFEAKGKEQKRHKKDKKRRRSPSRSSSADSSDEERRFDKNLEEQRQLKKAQLRRQKEEMKAKETPEEKKARRMAKKMQKDEKRRAAEAEDTLIPPELNYTNLNNPFNDTKLTTTFVWGKKLEKEGRSGLTQDQITKEASQRIRKNLTEAAEFKRIRDSRAAVKEDMEMMKRDADLRASQKTDSKEREFQLDQVKERTRIRIDQGRAKAIDLLSRYIRYAGEHFSPTASPDFELVNPIEYIRTTCKSIDDFEDLLEDISTYRELDGRERHEVWWDDVTQVVEDEMKKKNSQRRGEVHSILDKDVIESFKDQSISQLEALEIKIAGRLRDQSNKEFWLDMEHQCKSFLSRKRLRENHNKVMRNQLLRIREDNRRDIQSATENMPIMMETPQVKRIKSEEDEEEDDDDDEKLSKKVRRKIDVKSLDDPELDEQERERKWRALTEDQLEDVTLELYRLGSFSPPYNSFDDTMPGIEVVDAQSDMVSLMAKRSRNRGEVPTSSAQASSAPDSRMLAIARQGMEGDESMFSVEEQLETQKHLWSDKYRPRKPTYLNRVQTGFDWNKYNQTHYDQDNPPPKIVQGYKFNIFYPDLLDVTQTPTFTITPCDDKDFAIIRFKSGPPYEDIAFKVVNREWETLHKNGYKCQFQNGVFQLWFMFKKYRYRR</sequence>
<dbReference type="EMBL" id="CP092621">
    <property type="protein sequence ID" value="UMM19460.1"/>
    <property type="molecule type" value="Genomic_DNA"/>
</dbReference>
<feature type="compositionally biased region" description="Basic and acidic residues" evidence="3">
    <location>
        <begin position="28"/>
        <end position="37"/>
    </location>
</feature>
<accession>A0AAE9EEX7</accession>
<dbReference type="Pfam" id="PF10312">
    <property type="entry name" value="Cactin_mid"/>
    <property type="match status" value="1"/>
</dbReference>
<feature type="compositionally biased region" description="Acidic residues" evidence="3">
    <location>
        <begin position="426"/>
        <end position="437"/>
    </location>
</feature>
<dbReference type="InterPro" id="IPR018816">
    <property type="entry name" value="Cactin_central"/>
</dbReference>
<feature type="compositionally biased region" description="Polar residues" evidence="3">
    <location>
        <begin position="525"/>
        <end position="535"/>
    </location>
</feature>
<proteinExistence type="inferred from homology"/>
<organism evidence="6 7">
    <name type="scientific">Caenorhabditis briggsae</name>
    <dbReference type="NCBI Taxonomy" id="6238"/>
    <lineage>
        <taxon>Eukaryota</taxon>
        <taxon>Metazoa</taxon>
        <taxon>Ecdysozoa</taxon>
        <taxon>Nematoda</taxon>
        <taxon>Chromadorea</taxon>
        <taxon>Rhabditida</taxon>
        <taxon>Rhabditina</taxon>
        <taxon>Rhabditomorpha</taxon>
        <taxon>Rhabditoidea</taxon>
        <taxon>Rhabditidae</taxon>
        <taxon>Peloderinae</taxon>
        <taxon>Caenorhabditis</taxon>
    </lineage>
</organism>
<dbReference type="SMART" id="SM01050">
    <property type="entry name" value="CactinC_cactus"/>
    <property type="match status" value="1"/>
</dbReference>
<feature type="compositionally biased region" description="Basic residues" evidence="3">
    <location>
        <begin position="38"/>
        <end position="52"/>
    </location>
</feature>
<dbReference type="Pfam" id="PF09732">
    <property type="entry name" value="CactinC_cactus"/>
    <property type="match status" value="1"/>
</dbReference>
<keyword evidence="7" id="KW-1185">Reference proteome</keyword>
<comment type="similarity">
    <text evidence="1">Belongs to the CACTIN family.</text>
</comment>
<dbReference type="PANTHER" id="PTHR21737">
    <property type="entry name" value="POLYGLUTAMINE BINDING PROTEIN 1/MARVEL MEMBRANE-ASSOCIATING DOMAIN CONTAINING 3"/>
    <property type="match status" value="1"/>
</dbReference>
<feature type="compositionally biased region" description="Basic and acidic residues" evidence="3">
    <location>
        <begin position="84"/>
        <end position="99"/>
    </location>
</feature>
<dbReference type="AlphaFoldDB" id="A0AAE9EEX7"/>
<evidence type="ECO:0000256" key="3">
    <source>
        <dbReference type="SAM" id="MobiDB-lite"/>
    </source>
</evidence>
<evidence type="ECO:0000313" key="7">
    <source>
        <dbReference type="Proteomes" id="UP000829354"/>
    </source>
</evidence>